<dbReference type="Gene3D" id="1.20.1270.280">
    <property type="match status" value="1"/>
</dbReference>
<proteinExistence type="predicted"/>
<dbReference type="PANTHER" id="PTHR22878">
    <property type="entry name" value="DYNEIN HEAVY CHAIN 6, AXONEMAL-LIKE-RELATED"/>
    <property type="match status" value="1"/>
</dbReference>
<dbReference type="Proteomes" id="UP000681720">
    <property type="component" value="Unassembled WGS sequence"/>
</dbReference>
<feature type="domain" description="Dynein heavy chain C-terminal" evidence="3">
    <location>
        <begin position="116"/>
        <end position="199"/>
    </location>
</feature>
<evidence type="ECO:0000259" key="2">
    <source>
        <dbReference type="Pfam" id="PF18198"/>
    </source>
</evidence>
<sequence length="199" mass="22722">MEILLAVVFLKDLFILSFPKKVMYGGRAIDNYDRTVLNTYMNEYMGDFIFDTFQPFYFHRTEETAYYIPTANKEQAPLSGLPIKEAALEYIESLPLTNTPEVFGLHPNAEIGYYTKAARDLWEQLIELQPQSAEASGGMSRDEYIDNTASDIFKRIPQPYDTVKVWKKFGGEAISPTSVVLLQELDRFNILASTMSKSL</sequence>
<dbReference type="GO" id="GO:0045505">
    <property type="term" value="F:dynein intermediate chain binding"/>
    <property type="evidence" value="ECO:0007669"/>
    <property type="project" value="InterPro"/>
</dbReference>
<protein>
    <submittedName>
        <fullName evidence="4">Uncharacterized protein</fullName>
    </submittedName>
</protein>
<gene>
    <name evidence="4" type="ORF">BYL167_LOCUS57928</name>
    <name evidence="5" type="ORF">GIL414_LOCUS65270</name>
</gene>
<dbReference type="PANTHER" id="PTHR22878:SF63">
    <property type="entry name" value="DYNEIN AXONEMAL HEAVY CHAIN 10"/>
    <property type="match status" value="1"/>
</dbReference>
<evidence type="ECO:0000313" key="6">
    <source>
        <dbReference type="Proteomes" id="UP000681967"/>
    </source>
</evidence>
<dbReference type="EMBL" id="CAJOBH010225793">
    <property type="protein sequence ID" value="CAF5049799.1"/>
    <property type="molecule type" value="Genomic_DNA"/>
</dbReference>
<evidence type="ECO:0000313" key="4">
    <source>
        <dbReference type="EMBL" id="CAF5049799.1"/>
    </source>
</evidence>
<name>A0A8S3E7G0_9BILA</name>
<evidence type="ECO:0000256" key="1">
    <source>
        <dbReference type="SAM" id="SignalP"/>
    </source>
</evidence>
<dbReference type="GO" id="GO:0030286">
    <property type="term" value="C:dynein complex"/>
    <property type="evidence" value="ECO:0007669"/>
    <property type="project" value="InterPro"/>
</dbReference>
<dbReference type="GO" id="GO:0007018">
    <property type="term" value="P:microtubule-based movement"/>
    <property type="evidence" value="ECO:0007669"/>
    <property type="project" value="InterPro"/>
</dbReference>
<comment type="caution">
    <text evidence="4">The sequence shown here is derived from an EMBL/GenBank/DDBJ whole genome shotgun (WGS) entry which is preliminary data.</text>
</comment>
<reference evidence="4" key="1">
    <citation type="submission" date="2021-02" db="EMBL/GenBank/DDBJ databases">
        <authorList>
            <person name="Nowell W R."/>
        </authorList>
    </citation>
    <scope>NUCLEOTIDE SEQUENCE</scope>
</reference>
<feature type="signal peptide" evidence="1">
    <location>
        <begin position="1"/>
        <end position="19"/>
    </location>
</feature>
<evidence type="ECO:0000313" key="5">
    <source>
        <dbReference type="EMBL" id="CAF5154141.1"/>
    </source>
</evidence>
<keyword evidence="1" id="KW-0732">Signal</keyword>
<dbReference type="InterPro" id="IPR041228">
    <property type="entry name" value="Dynein_C"/>
</dbReference>
<dbReference type="InterPro" id="IPR042219">
    <property type="entry name" value="AAA_lid_11_sf"/>
</dbReference>
<organism evidence="4 6">
    <name type="scientific">Rotaria magnacalcarata</name>
    <dbReference type="NCBI Taxonomy" id="392030"/>
    <lineage>
        <taxon>Eukaryota</taxon>
        <taxon>Metazoa</taxon>
        <taxon>Spiralia</taxon>
        <taxon>Gnathifera</taxon>
        <taxon>Rotifera</taxon>
        <taxon>Eurotatoria</taxon>
        <taxon>Bdelloidea</taxon>
        <taxon>Philodinida</taxon>
        <taxon>Philodinidae</taxon>
        <taxon>Rotaria</taxon>
    </lineage>
</organism>
<feature type="chain" id="PRO_5036434792" evidence="1">
    <location>
        <begin position="20"/>
        <end position="199"/>
    </location>
</feature>
<dbReference type="InterPro" id="IPR026983">
    <property type="entry name" value="DHC"/>
</dbReference>
<accession>A0A8S3E7G0</accession>
<dbReference type="AlphaFoldDB" id="A0A8S3E7G0"/>
<dbReference type="Pfam" id="PF18199">
    <property type="entry name" value="Dynein_C"/>
    <property type="match status" value="1"/>
</dbReference>
<evidence type="ECO:0000259" key="3">
    <source>
        <dbReference type="Pfam" id="PF18199"/>
    </source>
</evidence>
<dbReference type="GO" id="GO:0051959">
    <property type="term" value="F:dynein light intermediate chain binding"/>
    <property type="evidence" value="ECO:0007669"/>
    <property type="project" value="InterPro"/>
</dbReference>
<dbReference type="Gene3D" id="1.10.8.720">
    <property type="entry name" value="Region D6 of dynein motor"/>
    <property type="match status" value="1"/>
</dbReference>
<dbReference type="Pfam" id="PF18198">
    <property type="entry name" value="AAA_lid_11"/>
    <property type="match status" value="1"/>
</dbReference>
<dbReference type="Proteomes" id="UP000681967">
    <property type="component" value="Unassembled WGS sequence"/>
</dbReference>
<dbReference type="InterPro" id="IPR041658">
    <property type="entry name" value="AAA_lid_11"/>
</dbReference>
<dbReference type="EMBL" id="CAJOBJ010291336">
    <property type="protein sequence ID" value="CAF5154141.1"/>
    <property type="molecule type" value="Genomic_DNA"/>
</dbReference>
<feature type="domain" description="Dynein heavy chain AAA lid" evidence="2">
    <location>
        <begin position="20"/>
        <end position="109"/>
    </location>
</feature>
<feature type="non-terminal residue" evidence="4">
    <location>
        <position position="1"/>
    </location>
</feature>